<reference evidence="1 2" key="1">
    <citation type="submission" date="2020-10" db="EMBL/GenBank/DDBJ databases">
        <title>Ramlibacter sp. HM2 16S ribosomal RNA gene Genome sequencing and assembly.</title>
        <authorList>
            <person name="Kang M."/>
        </authorList>
    </citation>
    <scope>NUCLEOTIDE SEQUENCE [LARGE SCALE GENOMIC DNA]</scope>
    <source>
        <strain evidence="1 2">HM2</strain>
    </source>
</reference>
<sequence>MAPHAQRLPPLDLADLEARIIQREMRLAALRSWQASEGTAEPVKLTLAASIRYYEQALAVLHERRHAAFRKLERD</sequence>
<accession>A0ABR9S081</accession>
<dbReference type="RefSeq" id="WP_193675571.1">
    <property type="nucleotide sequence ID" value="NZ_JADDIV010000002.1"/>
</dbReference>
<evidence type="ECO:0000313" key="2">
    <source>
        <dbReference type="Proteomes" id="UP000806285"/>
    </source>
</evidence>
<organism evidence="1 2">
    <name type="scientific">Ramlibacter pallidus</name>
    <dbReference type="NCBI Taxonomy" id="2780087"/>
    <lineage>
        <taxon>Bacteria</taxon>
        <taxon>Pseudomonadati</taxon>
        <taxon>Pseudomonadota</taxon>
        <taxon>Betaproteobacteria</taxon>
        <taxon>Burkholderiales</taxon>
        <taxon>Comamonadaceae</taxon>
        <taxon>Ramlibacter</taxon>
    </lineage>
</organism>
<gene>
    <name evidence="1" type="ORF">IM787_05035</name>
</gene>
<protein>
    <submittedName>
        <fullName evidence="1">Uncharacterized protein</fullName>
    </submittedName>
</protein>
<evidence type="ECO:0000313" key="1">
    <source>
        <dbReference type="EMBL" id="MBE7366924.1"/>
    </source>
</evidence>
<dbReference type="Proteomes" id="UP000806285">
    <property type="component" value="Unassembled WGS sequence"/>
</dbReference>
<comment type="caution">
    <text evidence="1">The sequence shown here is derived from an EMBL/GenBank/DDBJ whole genome shotgun (WGS) entry which is preliminary data.</text>
</comment>
<keyword evidence="2" id="KW-1185">Reference proteome</keyword>
<proteinExistence type="predicted"/>
<name>A0ABR9S081_9BURK</name>
<dbReference type="EMBL" id="JADDIV010000002">
    <property type="protein sequence ID" value="MBE7366924.1"/>
    <property type="molecule type" value="Genomic_DNA"/>
</dbReference>